<comment type="similarity">
    <text evidence="2 6">Belongs to the 4-toluene sulfonate uptake permease (TSUP) (TC 2.A.102) family.</text>
</comment>
<evidence type="ECO:0000256" key="4">
    <source>
        <dbReference type="ARBA" id="ARBA00022989"/>
    </source>
</evidence>
<gene>
    <name evidence="7" type="ORF">SAMN05660706_11575</name>
</gene>
<feature type="transmembrane region" description="Helical" evidence="6">
    <location>
        <begin position="285"/>
        <end position="307"/>
    </location>
</feature>
<keyword evidence="5 6" id="KW-0472">Membrane</keyword>
<feature type="transmembrane region" description="Helical" evidence="6">
    <location>
        <begin position="24"/>
        <end position="42"/>
    </location>
</feature>
<feature type="transmembrane region" description="Helical" evidence="6">
    <location>
        <begin position="258"/>
        <end position="279"/>
    </location>
</feature>
<feature type="transmembrane region" description="Helical" evidence="6">
    <location>
        <begin position="125"/>
        <end position="143"/>
    </location>
</feature>
<dbReference type="OrthoDB" id="9779078at2"/>
<dbReference type="EMBL" id="FOYM01000015">
    <property type="protein sequence ID" value="SFR07910.1"/>
    <property type="molecule type" value="Genomic_DNA"/>
</dbReference>
<feature type="transmembrane region" description="Helical" evidence="6">
    <location>
        <begin position="328"/>
        <end position="346"/>
    </location>
</feature>
<keyword evidence="3 6" id="KW-0812">Transmembrane</keyword>
<evidence type="ECO:0000313" key="7">
    <source>
        <dbReference type="EMBL" id="SFR07910.1"/>
    </source>
</evidence>
<protein>
    <recommendedName>
        <fullName evidence="6">Probable membrane transporter protein</fullName>
    </recommendedName>
</protein>
<evidence type="ECO:0000256" key="6">
    <source>
        <dbReference type="RuleBase" id="RU363041"/>
    </source>
</evidence>
<organism evidence="7 8">
    <name type="scientific">Desulfoscipio geothermicus DSM 3669</name>
    <dbReference type="NCBI Taxonomy" id="1121426"/>
    <lineage>
        <taxon>Bacteria</taxon>
        <taxon>Bacillati</taxon>
        <taxon>Bacillota</taxon>
        <taxon>Clostridia</taxon>
        <taxon>Eubacteriales</taxon>
        <taxon>Desulfallaceae</taxon>
        <taxon>Desulfoscipio</taxon>
    </lineage>
</organism>
<evidence type="ECO:0000256" key="2">
    <source>
        <dbReference type="ARBA" id="ARBA00009142"/>
    </source>
</evidence>
<feature type="transmembrane region" description="Helical" evidence="6">
    <location>
        <begin position="90"/>
        <end position="110"/>
    </location>
</feature>
<dbReference type="Proteomes" id="UP000199584">
    <property type="component" value="Unassembled WGS sequence"/>
</dbReference>
<reference evidence="8" key="1">
    <citation type="submission" date="2016-10" db="EMBL/GenBank/DDBJ databases">
        <authorList>
            <person name="Varghese N."/>
            <person name="Submissions S."/>
        </authorList>
    </citation>
    <scope>NUCLEOTIDE SEQUENCE [LARGE SCALE GENOMIC DNA]</scope>
    <source>
        <strain evidence="8">DSM 3669</strain>
    </source>
</reference>
<evidence type="ECO:0000256" key="1">
    <source>
        <dbReference type="ARBA" id="ARBA00004141"/>
    </source>
</evidence>
<comment type="subcellular location">
    <subcellularLocation>
        <location evidence="6">Cell membrane</location>
        <topology evidence="6">Multi-pass membrane protein</topology>
    </subcellularLocation>
    <subcellularLocation>
        <location evidence="1">Membrane</location>
        <topology evidence="1">Multi-pass membrane protein</topology>
    </subcellularLocation>
</comment>
<keyword evidence="4 6" id="KW-1133">Transmembrane helix</keyword>
<dbReference type="GO" id="GO:0005886">
    <property type="term" value="C:plasma membrane"/>
    <property type="evidence" value="ECO:0007669"/>
    <property type="project" value="UniProtKB-SubCell"/>
</dbReference>
<proteinExistence type="inferred from homology"/>
<dbReference type="InterPro" id="IPR002781">
    <property type="entry name" value="TM_pro_TauE-like"/>
</dbReference>
<dbReference type="RefSeq" id="WP_092483732.1">
    <property type="nucleotide sequence ID" value="NZ_FOYM01000015.1"/>
</dbReference>
<evidence type="ECO:0000313" key="8">
    <source>
        <dbReference type="Proteomes" id="UP000199584"/>
    </source>
</evidence>
<dbReference type="Pfam" id="PF01925">
    <property type="entry name" value="TauE"/>
    <property type="match status" value="1"/>
</dbReference>
<dbReference type="InterPro" id="IPR051598">
    <property type="entry name" value="TSUP/Inactive_protease-like"/>
</dbReference>
<evidence type="ECO:0000256" key="5">
    <source>
        <dbReference type="ARBA" id="ARBA00023136"/>
    </source>
</evidence>
<sequence>MAGAVEIPAAAEAIKFITLTPKTAFSLFGIGLVGGILSGFLGSGGAFIMTPAMMSLGIPGIMAVAANITHKFGKAIMGSRKHNEFGNVDMRMGLVMFIALFAGVKVAVSMNRGILAKMGTAGSNLYISIMFVIILSWVTWFMFRDIMKQRRGTNRITGQEGPTLAEKIRNLNLPPVIHFKVAGVRASLWLALLVGFATGFLAGTIGVGGFIGVPAMIYLLGIPTYVAAGTELFLAIFSGAQGAFLYSMHGLVDLRITLLLYVGSMIGINLGAIGTRVVRGSQMRLVMVAIIAMVALSRLAMVPVYLAEMGKISLAAGMHDAITLMSNIFLFGSGAVGVSMILFWMFQAYRRAGVVQNAGGDLSSSKASV</sequence>
<feature type="transmembrane region" description="Helical" evidence="6">
    <location>
        <begin position="188"/>
        <end position="219"/>
    </location>
</feature>
<dbReference type="PANTHER" id="PTHR43701">
    <property type="entry name" value="MEMBRANE TRANSPORTER PROTEIN MJ0441-RELATED"/>
    <property type="match status" value="1"/>
</dbReference>
<accession>A0A1I6DR14</accession>
<evidence type="ECO:0000256" key="3">
    <source>
        <dbReference type="ARBA" id="ARBA00022692"/>
    </source>
</evidence>
<feature type="transmembrane region" description="Helical" evidence="6">
    <location>
        <begin position="225"/>
        <end position="246"/>
    </location>
</feature>
<keyword evidence="8" id="KW-1185">Reference proteome</keyword>
<dbReference type="PANTHER" id="PTHR43701:SF12">
    <property type="entry name" value="MEMBRANE TRANSPORTER PROTEIN YTNM-RELATED"/>
    <property type="match status" value="1"/>
</dbReference>
<keyword evidence="6" id="KW-1003">Cell membrane</keyword>
<dbReference type="STRING" id="39060.SAMN05660706_11575"/>
<dbReference type="AlphaFoldDB" id="A0A1I6DR14"/>
<name>A0A1I6DR14_9FIRM</name>